<dbReference type="GO" id="GO:0051731">
    <property type="term" value="F:polynucleotide 5'-hydroxyl-kinase activity"/>
    <property type="evidence" value="ECO:0007669"/>
    <property type="project" value="InterPro"/>
</dbReference>
<keyword evidence="2 6" id="KW-0507">mRNA processing</keyword>
<evidence type="ECO:0000259" key="9">
    <source>
        <dbReference type="Pfam" id="PF16575"/>
    </source>
</evidence>
<dbReference type="InterPro" id="IPR028606">
    <property type="entry name" value="Clp1"/>
</dbReference>
<dbReference type="GO" id="GO:0006388">
    <property type="term" value="P:tRNA splicing, via endonucleolytic cleavage and ligation"/>
    <property type="evidence" value="ECO:0007669"/>
    <property type="project" value="TreeGrafter"/>
</dbReference>
<dbReference type="PANTHER" id="PTHR12755">
    <property type="entry name" value="CLEAVAGE/POLYADENYLATION FACTOR IA SUBUNIT CLP1P"/>
    <property type="match status" value="1"/>
</dbReference>
<name>A0AAV0Y2H4_9HEMI</name>
<dbReference type="Gene3D" id="2.60.120.1030">
    <property type="entry name" value="Clp1, DNA binding domain"/>
    <property type="match status" value="1"/>
</dbReference>
<evidence type="ECO:0000259" key="7">
    <source>
        <dbReference type="Pfam" id="PF06807"/>
    </source>
</evidence>
<dbReference type="PANTHER" id="PTHR12755:SF6">
    <property type="entry name" value="POLYRIBONUCLEOTIDE 5'-HYDROXYL-KINASE CLP1"/>
    <property type="match status" value="1"/>
</dbReference>
<dbReference type="InterPro" id="IPR010655">
    <property type="entry name" value="Clp1_C"/>
</dbReference>
<dbReference type="InterPro" id="IPR038238">
    <property type="entry name" value="Clp1_C_sf"/>
</dbReference>
<evidence type="ECO:0000256" key="5">
    <source>
        <dbReference type="ARBA" id="ARBA00023242"/>
    </source>
</evidence>
<dbReference type="InterPro" id="IPR032324">
    <property type="entry name" value="Clp1_N"/>
</dbReference>
<feature type="binding site" evidence="6">
    <location>
        <position position="62"/>
    </location>
    <ligand>
        <name>ATP</name>
        <dbReference type="ChEBI" id="CHEBI:30616"/>
    </ligand>
</feature>
<feature type="binding site" evidence="6">
    <location>
        <position position="21"/>
    </location>
    <ligand>
        <name>ATP</name>
        <dbReference type="ChEBI" id="CHEBI:30616"/>
    </ligand>
</feature>
<dbReference type="Gene3D" id="2.40.30.330">
    <property type="entry name" value="Pre-mRNA cleavage complex subunit Clp1, C-terminal domain"/>
    <property type="match status" value="1"/>
</dbReference>
<dbReference type="GO" id="GO:0005849">
    <property type="term" value="C:mRNA cleavage factor complex"/>
    <property type="evidence" value="ECO:0007669"/>
    <property type="project" value="InterPro"/>
</dbReference>
<dbReference type="FunFam" id="2.40.30.330:FF:000001">
    <property type="entry name" value="Protein CLP1 homolog"/>
    <property type="match status" value="1"/>
</dbReference>
<reference evidence="10 11" key="1">
    <citation type="submission" date="2023-01" db="EMBL/GenBank/DDBJ databases">
        <authorList>
            <person name="Whitehead M."/>
        </authorList>
    </citation>
    <scope>NUCLEOTIDE SEQUENCE [LARGE SCALE GENOMIC DNA]</scope>
</reference>
<comment type="subcellular location">
    <subcellularLocation>
        <location evidence="1 6">Nucleus</location>
    </subcellularLocation>
</comment>
<dbReference type="Pfam" id="PF06807">
    <property type="entry name" value="Clp1"/>
    <property type="match status" value="1"/>
</dbReference>
<comment type="function">
    <text evidence="6">Required for endonucleolytic cleavage during polyadenylation-dependent pre-mRNA 3'-end formation.</text>
</comment>
<dbReference type="InterPro" id="IPR045116">
    <property type="entry name" value="Clp1/Grc3"/>
</dbReference>
<dbReference type="FunFam" id="2.60.120.1030:FF:000001">
    <property type="entry name" value="Protein CLP1 homolog 5"/>
    <property type="match status" value="1"/>
</dbReference>
<evidence type="ECO:0000313" key="11">
    <source>
        <dbReference type="Proteomes" id="UP001160148"/>
    </source>
</evidence>
<dbReference type="HAMAP" id="MF_03035">
    <property type="entry name" value="Clp1"/>
    <property type="match status" value="1"/>
</dbReference>
<dbReference type="InterPro" id="IPR038239">
    <property type="entry name" value="Clp1_N_sf"/>
</dbReference>
<keyword evidence="5 6" id="KW-0539">Nucleus</keyword>
<feature type="domain" description="Clp1 P-loop" evidence="9">
    <location>
        <begin position="121"/>
        <end position="310"/>
    </location>
</feature>
<dbReference type="GO" id="GO:0005524">
    <property type="term" value="F:ATP binding"/>
    <property type="evidence" value="ECO:0007669"/>
    <property type="project" value="UniProtKB-UniRule"/>
</dbReference>
<keyword evidence="11" id="KW-1185">Reference proteome</keyword>
<evidence type="ECO:0000313" key="10">
    <source>
        <dbReference type="EMBL" id="CAI6374963.1"/>
    </source>
</evidence>
<feature type="domain" description="Clp1 C-terminal" evidence="7">
    <location>
        <begin position="316"/>
        <end position="427"/>
    </location>
</feature>
<dbReference type="Gene3D" id="3.40.50.300">
    <property type="entry name" value="P-loop containing nucleotide triphosphate hydrolases"/>
    <property type="match status" value="1"/>
</dbReference>
<proteinExistence type="inferred from homology"/>
<evidence type="ECO:0000256" key="2">
    <source>
        <dbReference type="ARBA" id="ARBA00022664"/>
    </source>
</evidence>
<dbReference type="Pfam" id="PF16573">
    <property type="entry name" value="CLP1_N"/>
    <property type="match status" value="1"/>
</dbReference>
<dbReference type="Pfam" id="PF16575">
    <property type="entry name" value="CLP1_P"/>
    <property type="match status" value="1"/>
</dbReference>
<accession>A0AAV0Y2H4</accession>
<keyword evidence="4 6" id="KW-0067">ATP-binding</keyword>
<evidence type="ECO:0000256" key="3">
    <source>
        <dbReference type="ARBA" id="ARBA00022741"/>
    </source>
</evidence>
<protein>
    <recommendedName>
        <fullName evidence="6">Protein CLP1 homolog</fullName>
    </recommendedName>
</protein>
<evidence type="ECO:0000256" key="4">
    <source>
        <dbReference type="ARBA" id="ARBA00022840"/>
    </source>
</evidence>
<evidence type="ECO:0000256" key="1">
    <source>
        <dbReference type="ARBA" id="ARBA00004123"/>
    </source>
</evidence>
<keyword evidence="3 6" id="KW-0547">Nucleotide-binding</keyword>
<dbReference type="InterPro" id="IPR027417">
    <property type="entry name" value="P-loop_NTPase"/>
</dbReference>
<comment type="caution">
    <text evidence="10">The sequence shown here is derived from an EMBL/GenBank/DDBJ whole genome shotgun (WGS) entry which is preliminary data.</text>
</comment>
<comment type="similarity">
    <text evidence="6">Belongs to the Clp1 family. Clp1 subfamily.</text>
</comment>
<gene>
    <name evidence="10" type="ORF">MEUPH1_LOCUS28528</name>
</gene>
<dbReference type="SUPFAM" id="SSF52540">
    <property type="entry name" value="P-loop containing nucleoside triphosphate hydrolases"/>
    <property type="match status" value="1"/>
</dbReference>
<feature type="domain" description="Clp1 N-terminal" evidence="8">
    <location>
        <begin position="15"/>
        <end position="106"/>
    </location>
</feature>
<dbReference type="InterPro" id="IPR032319">
    <property type="entry name" value="CLP1_P"/>
</dbReference>
<evidence type="ECO:0000256" key="6">
    <source>
        <dbReference type="HAMAP-Rule" id="MF_03035"/>
    </source>
</evidence>
<dbReference type="GO" id="GO:0031124">
    <property type="term" value="P:mRNA 3'-end processing"/>
    <property type="evidence" value="ECO:0007669"/>
    <property type="project" value="UniProtKB-UniRule"/>
</dbReference>
<evidence type="ECO:0000259" key="8">
    <source>
        <dbReference type="Pfam" id="PF16573"/>
    </source>
</evidence>
<sequence length="430" mass="48759">MSESTQFQIEDQEFQLKPDDELRFEVEKKNETVVLELKTGYAEIFGAELVQNKLYKFYFGAKIAVFTWQGCSLKLRGKKGISYISKETPMLSYLNCHASLEQLRVKSEKEMKRGPVTMVVGPTDVGKSTLCRILLNYSTRMNAPGRRPIYVDLDPCQGQISVPGTIGAVMVERPAEVNESFSQAAPLVYHYGHTKMGINSTLYNTLISRIAKVIHQRMDENPRINCSGLIINTCGRVKGEGYQHLTHIALTFEVDVILVLDQERLYNELVRDLPVFVKVVLLPKSRGVVEKSNKFRLEGREARIREFFYGSPRNVLHPHTCVVRFSNIKVYRIGAPPIPNVLMPLDMQKTDFETKLERVTPGPNMMYHVLALSFSKTVEEDVIRNSVAGFVCVTNVDTSQQMLTLLSPQPKPLPETIYLMSDVQFNDNNA</sequence>
<organism evidence="10 11">
    <name type="scientific">Macrosiphum euphorbiae</name>
    <name type="common">potato aphid</name>
    <dbReference type="NCBI Taxonomy" id="13131"/>
    <lineage>
        <taxon>Eukaryota</taxon>
        <taxon>Metazoa</taxon>
        <taxon>Ecdysozoa</taxon>
        <taxon>Arthropoda</taxon>
        <taxon>Hexapoda</taxon>
        <taxon>Insecta</taxon>
        <taxon>Pterygota</taxon>
        <taxon>Neoptera</taxon>
        <taxon>Paraneoptera</taxon>
        <taxon>Hemiptera</taxon>
        <taxon>Sternorrhyncha</taxon>
        <taxon>Aphidomorpha</taxon>
        <taxon>Aphidoidea</taxon>
        <taxon>Aphididae</taxon>
        <taxon>Macrosiphini</taxon>
        <taxon>Macrosiphum</taxon>
    </lineage>
</organism>
<dbReference type="AlphaFoldDB" id="A0AAV0Y2H4"/>
<dbReference type="Proteomes" id="UP001160148">
    <property type="component" value="Unassembled WGS sequence"/>
</dbReference>
<feature type="binding site" evidence="6">
    <location>
        <begin position="124"/>
        <end position="129"/>
    </location>
    <ligand>
        <name>ATP</name>
        <dbReference type="ChEBI" id="CHEBI:30616"/>
    </ligand>
</feature>
<dbReference type="EMBL" id="CARXXK010001250">
    <property type="protein sequence ID" value="CAI6374963.1"/>
    <property type="molecule type" value="Genomic_DNA"/>
</dbReference>